<name>A0A6C0ADU9_9ZZZZ</name>
<protein>
    <submittedName>
        <fullName evidence="1">Uncharacterized protein</fullName>
    </submittedName>
</protein>
<organism evidence="1">
    <name type="scientific">viral metagenome</name>
    <dbReference type="NCBI Taxonomy" id="1070528"/>
    <lineage>
        <taxon>unclassified sequences</taxon>
        <taxon>metagenomes</taxon>
        <taxon>organismal metagenomes</taxon>
    </lineage>
</organism>
<dbReference type="AlphaFoldDB" id="A0A6C0ADU9"/>
<sequence>MERIKKKKLPYYIQQSPIFEDIKRKEYVYIPENIFKNINFEIQRL</sequence>
<reference evidence="1" key="1">
    <citation type="journal article" date="2020" name="Nature">
        <title>Giant virus diversity and host interactions through global metagenomics.</title>
        <authorList>
            <person name="Schulz F."/>
            <person name="Roux S."/>
            <person name="Paez-Espino D."/>
            <person name="Jungbluth S."/>
            <person name="Walsh D.A."/>
            <person name="Denef V.J."/>
            <person name="McMahon K.D."/>
            <person name="Konstantinidis K.T."/>
            <person name="Eloe-Fadrosh E.A."/>
            <person name="Kyrpides N.C."/>
            <person name="Woyke T."/>
        </authorList>
    </citation>
    <scope>NUCLEOTIDE SEQUENCE</scope>
    <source>
        <strain evidence="1">GVMAG-S-1021933-23</strain>
    </source>
</reference>
<dbReference type="EMBL" id="MN740593">
    <property type="protein sequence ID" value="QHS77633.1"/>
    <property type="molecule type" value="Genomic_DNA"/>
</dbReference>
<proteinExistence type="predicted"/>
<accession>A0A6C0ADU9</accession>
<evidence type="ECO:0000313" key="1">
    <source>
        <dbReference type="EMBL" id="QHS77633.1"/>
    </source>
</evidence>